<dbReference type="SUPFAM" id="SSF52413">
    <property type="entry name" value="UDP-glucose/GDP-mannose dehydrogenase C-terminal domain"/>
    <property type="match status" value="1"/>
</dbReference>
<dbReference type="InterPro" id="IPR036291">
    <property type="entry name" value="NAD(P)-bd_dom_sf"/>
</dbReference>
<comment type="similarity">
    <text evidence="1">Belongs to the UDP-glucose/GDP-mannose dehydrogenase family.</text>
</comment>
<gene>
    <name evidence="7" type="ORF">METZ01_LOCUS353903</name>
</gene>
<evidence type="ECO:0000256" key="1">
    <source>
        <dbReference type="ARBA" id="ARBA00006601"/>
    </source>
</evidence>
<evidence type="ECO:0000256" key="3">
    <source>
        <dbReference type="ARBA" id="ARBA00023027"/>
    </source>
</evidence>
<dbReference type="Pfam" id="PF03720">
    <property type="entry name" value="UDPG_MGDP_dh_C"/>
    <property type="match status" value="1"/>
</dbReference>
<dbReference type="PANTHER" id="PTHR43491:SF2">
    <property type="entry name" value="UDP-N-ACETYL-D-MANNOSAMINE DEHYDROGENASE"/>
    <property type="match status" value="1"/>
</dbReference>
<evidence type="ECO:0000313" key="7">
    <source>
        <dbReference type="EMBL" id="SVD01049.1"/>
    </source>
</evidence>
<accession>A0A382RTP3</accession>
<evidence type="ECO:0008006" key="8">
    <source>
        <dbReference type="Google" id="ProtNLM"/>
    </source>
</evidence>
<proteinExistence type="inferred from homology"/>
<feature type="non-terminal residue" evidence="7">
    <location>
        <position position="317"/>
    </location>
</feature>
<dbReference type="SUPFAM" id="SSF51735">
    <property type="entry name" value="NAD(P)-binding Rossmann-fold domains"/>
    <property type="match status" value="1"/>
</dbReference>
<dbReference type="PANTHER" id="PTHR43491">
    <property type="entry name" value="UDP-N-ACETYL-D-MANNOSAMINE DEHYDROGENASE"/>
    <property type="match status" value="1"/>
</dbReference>
<dbReference type="SUPFAM" id="SSF48179">
    <property type="entry name" value="6-phosphogluconate dehydrogenase C-terminal domain-like"/>
    <property type="match status" value="1"/>
</dbReference>
<dbReference type="GO" id="GO:0016616">
    <property type="term" value="F:oxidoreductase activity, acting on the CH-OH group of donors, NAD or NADP as acceptor"/>
    <property type="evidence" value="ECO:0007669"/>
    <property type="project" value="InterPro"/>
</dbReference>
<dbReference type="GO" id="GO:0051287">
    <property type="term" value="F:NAD binding"/>
    <property type="evidence" value="ECO:0007669"/>
    <property type="project" value="InterPro"/>
</dbReference>
<reference evidence="7" key="1">
    <citation type="submission" date="2018-05" db="EMBL/GenBank/DDBJ databases">
        <authorList>
            <person name="Lanie J.A."/>
            <person name="Ng W.-L."/>
            <person name="Kazmierczak K.M."/>
            <person name="Andrzejewski T.M."/>
            <person name="Davidsen T.M."/>
            <person name="Wayne K.J."/>
            <person name="Tettelin H."/>
            <person name="Glass J.I."/>
            <person name="Rusch D."/>
            <person name="Podicherti R."/>
            <person name="Tsui H.-C.T."/>
            <person name="Winkler M.E."/>
        </authorList>
    </citation>
    <scope>NUCLEOTIDE SEQUENCE</scope>
</reference>
<feature type="domain" description="UDP-glucose/GDP-mannose dehydrogenase C-terminal" evidence="5">
    <location>
        <begin position="239"/>
        <end position="314"/>
    </location>
</feature>
<dbReference type="InterPro" id="IPR017476">
    <property type="entry name" value="UDP-Glc/GDP-Man"/>
</dbReference>
<feature type="non-terminal residue" evidence="7">
    <location>
        <position position="1"/>
    </location>
</feature>
<dbReference type="PIRSF" id="PIRSF000124">
    <property type="entry name" value="UDPglc_GDPman_dh"/>
    <property type="match status" value="1"/>
</dbReference>
<dbReference type="InterPro" id="IPR028359">
    <property type="entry name" value="UDP_ManNAc/GlcNAc_DH"/>
</dbReference>
<dbReference type="InterPro" id="IPR001732">
    <property type="entry name" value="UDP-Glc/GDP-Man_DH_N"/>
</dbReference>
<keyword evidence="2" id="KW-0560">Oxidoreductase</keyword>
<dbReference type="GO" id="GO:0000271">
    <property type="term" value="P:polysaccharide biosynthetic process"/>
    <property type="evidence" value="ECO:0007669"/>
    <property type="project" value="InterPro"/>
</dbReference>
<protein>
    <recommendedName>
        <fullName evidence="8">UDP-glucose/GDP-mannose dehydrogenase C-terminal domain-containing protein</fullName>
    </recommendedName>
</protein>
<evidence type="ECO:0000259" key="5">
    <source>
        <dbReference type="Pfam" id="PF03720"/>
    </source>
</evidence>
<dbReference type="Gene3D" id="3.40.50.720">
    <property type="entry name" value="NAD(P)-binding Rossmann-like Domain"/>
    <property type="match status" value="2"/>
</dbReference>
<feature type="domain" description="UDP-glucose/GDP-mannose dehydrogenase dimerisation" evidence="4">
    <location>
        <begin position="127"/>
        <end position="215"/>
    </location>
</feature>
<dbReference type="NCBIfam" id="TIGR03026">
    <property type="entry name" value="NDP-sugDHase"/>
    <property type="match status" value="1"/>
</dbReference>
<feature type="domain" description="UDP-glucose/GDP-mannose dehydrogenase N-terminal" evidence="6">
    <location>
        <begin position="3"/>
        <end position="104"/>
    </location>
</feature>
<dbReference type="InterPro" id="IPR036220">
    <property type="entry name" value="UDP-Glc/GDP-Man_DH_C_sf"/>
</dbReference>
<dbReference type="Pfam" id="PF00984">
    <property type="entry name" value="UDPG_MGDP_dh"/>
    <property type="match status" value="1"/>
</dbReference>
<dbReference type="InterPro" id="IPR014026">
    <property type="entry name" value="UDP-Glc/GDP-Man_DH_dimer"/>
</dbReference>
<sequence length="317" mass="35258">RQDAFVITVGTPLINDREGPDIQHITEALKSISSIFTGSELVVLRSTVSVGVTREYVIPYLSKISGVKQSNLNVAFCPERTIEGDALKELTHLPQIIGANNDEALILAEKLFLNLTPSILKVESIEAAELIKLFNNTYRDVHFSIGNYFNEIAQSFGINGLKLIESANYKYARSQIAMPGFVGGPCLEKDPHILTHNLKSSKGKDFILNARKYNESLEDSVVNWVVKVTRKLKINKVGITGLAFKGKPDTSDLRGSNGVNIFKKLNKLGFRLVLHDFIVSKDELSLIGESYSNIYEMANQLSLLVILNNNKRYSILD</sequence>
<organism evidence="7">
    <name type="scientific">marine metagenome</name>
    <dbReference type="NCBI Taxonomy" id="408172"/>
    <lineage>
        <taxon>unclassified sequences</taxon>
        <taxon>metagenomes</taxon>
        <taxon>ecological metagenomes</taxon>
    </lineage>
</organism>
<dbReference type="GO" id="GO:0016628">
    <property type="term" value="F:oxidoreductase activity, acting on the CH-CH group of donors, NAD or NADP as acceptor"/>
    <property type="evidence" value="ECO:0007669"/>
    <property type="project" value="InterPro"/>
</dbReference>
<dbReference type="PIRSF" id="PIRSF500136">
    <property type="entry name" value="UDP_ManNAc_DH"/>
    <property type="match status" value="1"/>
</dbReference>
<name>A0A382RTP3_9ZZZZ</name>
<keyword evidence="3" id="KW-0520">NAD</keyword>
<dbReference type="Pfam" id="PF03721">
    <property type="entry name" value="UDPG_MGDP_dh_N"/>
    <property type="match status" value="1"/>
</dbReference>
<evidence type="ECO:0000259" key="4">
    <source>
        <dbReference type="Pfam" id="PF00984"/>
    </source>
</evidence>
<evidence type="ECO:0000256" key="2">
    <source>
        <dbReference type="ARBA" id="ARBA00023002"/>
    </source>
</evidence>
<evidence type="ECO:0000259" key="6">
    <source>
        <dbReference type="Pfam" id="PF03721"/>
    </source>
</evidence>
<dbReference type="EMBL" id="UINC01124121">
    <property type="protein sequence ID" value="SVD01049.1"/>
    <property type="molecule type" value="Genomic_DNA"/>
</dbReference>
<dbReference type="AlphaFoldDB" id="A0A382RTP3"/>
<dbReference type="InterPro" id="IPR014027">
    <property type="entry name" value="UDP-Glc/GDP-Man_DH_C"/>
</dbReference>
<dbReference type="InterPro" id="IPR008927">
    <property type="entry name" value="6-PGluconate_DH-like_C_sf"/>
</dbReference>